<sequence>MQGHTPPPSLPRTTARKIDIIISRGIILRSRAVVRATMCLRECTTSRNEIPAAAATAVQHLLGCCTVQCTHTDVHYTDGVGRCSALTLRRAKGNRCFV</sequence>
<proteinExistence type="predicted"/>
<accession>A0A6H5I9H1</accession>
<gene>
    <name evidence="1" type="ORF">TBRA_LOCUS4267</name>
</gene>
<evidence type="ECO:0000313" key="1">
    <source>
        <dbReference type="EMBL" id="CAB0032325.1"/>
    </source>
</evidence>
<dbReference type="AlphaFoldDB" id="A0A6H5I9H1"/>
<dbReference type="EMBL" id="CADCXV010000676">
    <property type="protein sequence ID" value="CAB0032325.1"/>
    <property type="molecule type" value="Genomic_DNA"/>
</dbReference>
<organism evidence="1 2">
    <name type="scientific">Trichogramma brassicae</name>
    <dbReference type="NCBI Taxonomy" id="86971"/>
    <lineage>
        <taxon>Eukaryota</taxon>
        <taxon>Metazoa</taxon>
        <taxon>Ecdysozoa</taxon>
        <taxon>Arthropoda</taxon>
        <taxon>Hexapoda</taxon>
        <taxon>Insecta</taxon>
        <taxon>Pterygota</taxon>
        <taxon>Neoptera</taxon>
        <taxon>Endopterygota</taxon>
        <taxon>Hymenoptera</taxon>
        <taxon>Apocrita</taxon>
        <taxon>Proctotrupomorpha</taxon>
        <taxon>Chalcidoidea</taxon>
        <taxon>Trichogrammatidae</taxon>
        <taxon>Trichogramma</taxon>
    </lineage>
</organism>
<dbReference type="Proteomes" id="UP000479190">
    <property type="component" value="Unassembled WGS sequence"/>
</dbReference>
<protein>
    <submittedName>
        <fullName evidence="1">Uncharacterized protein</fullName>
    </submittedName>
</protein>
<reference evidence="1 2" key="1">
    <citation type="submission" date="2020-02" db="EMBL/GenBank/DDBJ databases">
        <authorList>
            <person name="Ferguson B K."/>
        </authorList>
    </citation>
    <scope>NUCLEOTIDE SEQUENCE [LARGE SCALE GENOMIC DNA]</scope>
</reference>
<evidence type="ECO:0000313" key="2">
    <source>
        <dbReference type="Proteomes" id="UP000479190"/>
    </source>
</evidence>
<name>A0A6H5I9H1_9HYME</name>
<keyword evidence="2" id="KW-1185">Reference proteome</keyword>